<dbReference type="Proteomes" id="UP000504615">
    <property type="component" value="Unplaced"/>
</dbReference>
<dbReference type="GO" id="GO:0006364">
    <property type="term" value="P:rRNA processing"/>
    <property type="evidence" value="ECO:0007669"/>
    <property type="project" value="InterPro"/>
</dbReference>
<dbReference type="RefSeq" id="XP_011648271.1">
    <property type="nucleotide sequence ID" value="XM_011649969.2"/>
</dbReference>
<name>A0A6I9WXJ7_9HYME</name>
<proteinExistence type="predicted"/>
<dbReference type="OrthoDB" id="418445at2759"/>
<gene>
    <name evidence="2" type="primary">LOC105434293</name>
</gene>
<sequence>MQGVQHLVMCLQISRCVSTSSACLNIHRESRFMKKIIHGSHKSKKKWYDNNTDLRSTVNINPTNNAPSLHTRRRMIIRDKLFMEHITDMMSMGEVDDILKGDVEITHVKITPDFKLVNVFWIPSNNALIDEEALQRCAKIIRHELSQLRVIGIVPPIQFVQNKQFAIQKEVEKRLAAIEQFEQENNETSCFEQDQLNIPDNADQTLSKQSIANRESEIDDSYIQLPKMRHDVLGLDHHKIMSQITAAVSKSNKAAQRQILNTNTNTDENSQNLVSKKVEYLTRKEQEKVFSEFLMKKRREERRRKRLIQSHKRELLNNFEEEMEEFDYEEYENDIGYIEDFNDETQK</sequence>
<evidence type="ECO:0000313" key="2">
    <source>
        <dbReference type="RefSeq" id="XP_011648271.1"/>
    </source>
</evidence>
<dbReference type="SUPFAM" id="SSF89919">
    <property type="entry name" value="Ribosome-binding factor A, RbfA"/>
    <property type="match status" value="1"/>
</dbReference>
<dbReference type="KEGG" id="pbar:105434293"/>
<evidence type="ECO:0000313" key="1">
    <source>
        <dbReference type="Proteomes" id="UP000504615"/>
    </source>
</evidence>
<dbReference type="InterPro" id="IPR039212">
    <property type="entry name" value="RBFA_mitochondrial"/>
</dbReference>
<dbReference type="InterPro" id="IPR015946">
    <property type="entry name" value="KH_dom-like_a/b"/>
</dbReference>
<dbReference type="InterPro" id="IPR000238">
    <property type="entry name" value="RbfA"/>
</dbReference>
<dbReference type="Gene3D" id="3.30.300.20">
    <property type="match status" value="1"/>
</dbReference>
<dbReference type="PANTHER" id="PTHR14725:SF0">
    <property type="entry name" value="RIBOSOME-BINDING FACTOR A, MITOCHONDRIAL-RELATED"/>
    <property type="match status" value="1"/>
</dbReference>
<dbReference type="InterPro" id="IPR023799">
    <property type="entry name" value="RbfA_dom_sf"/>
</dbReference>
<dbReference type="PANTHER" id="PTHR14725">
    <property type="entry name" value="RIBOSOME-BINDING FACTOR A, MITOCHONDRIAL-RELATED"/>
    <property type="match status" value="1"/>
</dbReference>
<dbReference type="AlphaFoldDB" id="A0A6I9WXJ7"/>
<keyword evidence="1" id="KW-1185">Reference proteome</keyword>
<organism evidence="1 2">
    <name type="scientific">Pogonomyrmex barbatus</name>
    <name type="common">red harvester ant</name>
    <dbReference type="NCBI Taxonomy" id="144034"/>
    <lineage>
        <taxon>Eukaryota</taxon>
        <taxon>Metazoa</taxon>
        <taxon>Ecdysozoa</taxon>
        <taxon>Arthropoda</taxon>
        <taxon>Hexapoda</taxon>
        <taxon>Insecta</taxon>
        <taxon>Pterygota</taxon>
        <taxon>Neoptera</taxon>
        <taxon>Endopterygota</taxon>
        <taxon>Hymenoptera</taxon>
        <taxon>Apocrita</taxon>
        <taxon>Aculeata</taxon>
        <taxon>Formicoidea</taxon>
        <taxon>Formicidae</taxon>
        <taxon>Myrmicinae</taxon>
        <taxon>Pogonomyrmex</taxon>
    </lineage>
</organism>
<protein>
    <submittedName>
        <fullName evidence="2">Uncharacterized protein LOC105434293</fullName>
    </submittedName>
</protein>
<accession>A0A6I9WXJ7</accession>
<reference evidence="2" key="1">
    <citation type="submission" date="2025-08" db="UniProtKB">
        <authorList>
            <consortium name="RefSeq"/>
        </authorList>
    </citation>
    <scope>IDENTIFICATION</scope>
</reference>
<dbReference type="Pfam" id="PF02033">
    <property type="entry name" value="RBFA"/>
    <property type="match status" value="1"/>
</dbReference>
<dbReference type="GeneID" id="105434293"/>